<dbReference type="SUPFAM" id="SSF53474">
    <property type="entry name" value="alpha/beta-Hydrolases"/>
    <property type="match status" value="1"/>
</dbReference>
<dbReference type="EMBL" id="JAKEVY010000003">
    <property type="protein sequence ID" value="MCF1715330.1"/>
    <property type="molecule type" value="Genomic_DNA"/>
</dbReference>
<organism evidence="1 2">
    <name type="scientific">Flavihumibacter fluminis</name>
    <dbReference type="NCBI Taxonomy" id="2909236"/>
    <lineage>
        <taxon>Bacteria</taxon>
        <taxon>Pseudomonadati</taxon>
        <taxon>Bacteroidota</taxon>
        <taxon>Chitinophagia</taxon>
        <taxon>Chitinophagales</taxon>
        <taxon>Chitinophagaceae</taxon>
        <taxon>Flavihumibacter</taxon>
    </lineage>
</organism>
<keyword evidence="2" id="KW-1185">Reference proteome</keyword>
<accession>A0ABS9BJ21</accession>
<comment type="caution">
    <text evidence="1">The sequence shown here is derived from an EMBL/GenBank/DDBJ whole genome shotgun (WGS) entry which is preliminary data.</text>
</comment>
<reference evidence="1 2" key="1">
    <citation type="submission" date="2022-01" db="EMBL/GenBank/DDBJ databases">
        <title>Flavihumibacter sp. nov., isolated from sediment of a river.</title>
        <authorList>
            <person name="Liu H."/>
        </authorList>
    </citation>
    <scope>NUCLEOTIDE SEQUENCE [LARGE SCALE GENOMIC DNA]</scope>
    <source>
        <strain evidence="1 2">RY-1</strain>
    </source>
</reference>
<evidence type="ECO:0000313" key="2">
    <source>
        <dbReference type="Proteomes" id="UP001200145"/>
    </source>
</evidence>
<dbReference type="Proteomes" id="UP001200145">
    <property type="component" value="Unassembled WGS sequence"/>
</dbReference>
<gene>
    <name evidence="1" type="ORF">L0U88_11890</name>
</gene>
<evidence type="ECO:0000313" key="1">
    <source>
        <dbReference type="EMBL" id="MCF1715330.1"/>
    </source>
</evidence>
<dbReference type="Pfam" id="PF11288">
    <property type="entry name" value="DUF3089"/>
    <property type="match status" value="1"/>
</dbReference>
<name>A0ABS9BJ21_9BACT</name>
<protein>
    <submittedName>
        <fullName evidence="1">DUF3089 domain-containing protein</fullName>
    </submittedName>
</protein>
<dbReference type="InterPro" id="IPR021440">
    <property type="entry name" value="DUF3089"/>
</dbReference>
<sequence length="317" mass="36664">MADPNISVFKVTDYQVLANWAALPQHEDPSDEVPAPLSGIYIKDSSVDVFFIHPTTYTGKLNGRWMADLNDEKLNTKTDESSIRYQASVFNEFNVYAPRYQQAHIQSFYTEEKQRGEAAQKAAYKDVRSAFLYYLENWNNGKPIILAAHSQGALHAKYLLREFFEGKPLQEKLVAAYIIGLQVEPGFFSQLPLCEDSLQTGCYLGWRTFRRDFEPDYDSSFRKSVVVNPLNWKADTSYAPVQLHKGAILRNFNKVYYKVSDAQVHEDLLWISRPKFPGSRLYKSRNYHIGDINLFYLNIRENLRARVRAFKNKNTEG</sequence>
<dbReference type="InterPro" id="IPR029058">
    <property type="entry name" value="AB_hydrolase_fold"/>
</dbReference>
<proteinExistence type="predicted"/>